<evidence type="ECO:0000256" key="1">
    <source>
        <dbReference type="SAM" id="SignalP"/>
    </source>
</evidence>
<feature type="signal peptide" evidence="1">
    <location>
        <begin position="1"/>
        <end position="20"/>
    </location>
</feature>
<dbReference type="Proteomes" id="UP000198990">
    <property type="component" value="Unassembled WGS sequence"/>
</dbReference>
<reference evidence="3" key="1">
    <citation type="submission" date="2016-10" db="EMBL/GenBank/DDBJ databases">
        <authorList>
            <person name="Varghese N."/>
            <person name="Submissions S."/>
        </authorList>
    </citation>
    <scope>NUCLEOTIDE SEQUENCE [LARGE SCALE GENOMIC DNA]</scope>
    <source>
        <strain evidence="3">DSM 16471</strain>
    </source>
</reference>
<sequence>MKRYIKNIMILSLVTTGFLACESSNKTIDDVFAEITRGAVFRSTTPGSVIAAQEFSFSDPSASISTTFEVEDNAQGGLLQDVQVYSSFNSAADPATSVAEVLVRTIAASEFTTNSDGLPSIDVTFTLGELAGASGLNASDYTGGDSFTIRYALNLTDGRTFTSTNLNSTVAGGAFFRSPFTYTIPLVCPPVPPTAGTWVVNMEDTYGDGWQTSDTTAGDGITITLDDGTVFEVGLCSPYGPSAYDCTPGNVGSATVEIPAGTTTADWYFPGDAYGEIVFEIVTPNGNVAASGSPGTAAGPIAIDFCVD</sequence>
<evidence type="ECO:0000313" key="2">
    <source>
        <dbReference type="EMBL" id="SEL15234.1"/>
    </source>
</evidence>
<gene>
    <name evidence="2" type="ORF">SAMN04488008_10318</name>
</gene>
<dbReference type="RefSeq" id="WP_091621955.1">
    <property type="nucleotide sequence ID" value="NZ_FNZN01000003.1"/>
</dbReference>
<proteinExistence type="predicted"/>
<dbReference type="PROSITE" id="PS51257">
    <property type="entry name" value="PROKAR_LIPOPROTEIN"/>
    <property type="match status" value="1"/>
</dbReference>
<organism evidence="2 3">
    <name type="scientific">Maribacter orientalis</name>
    <dbReference type="NCBI Taxonomy" id="228957"/>
    <lineage>
        <taxon>Bacteria</taxon>
        <taxon>Pseudomonadati</taxon>
        <taxon>Bacteroidota</taxon>
        <taxon>Flavobacteriia</taxon>
        <taxon>Flavobacteriales</taxon>
        <taxon>Flavobacteriaceae</taxon>
        <taxon>Maribacter</taxon>
    </lineage>
</organism>
<name>A0A1H7MVJ2_9FLAO</name>
<feature type="chain" id="PRO_5011513947" evidence="1">
    <location>
        <begin position="21"/>
        <end position="308"/>
    </location>
</feature>
<dbReference type="STRING" id="228957.SAMN04488008_10318"/>
<dbReference type="OrthoDB" id="820612at2"/>
<protein>
    <submittedName>
        <fullName evidence="2">Uncharacterized protein</fullName>
    </submittedName>
</protein>
<dbReference type="EMBL" id="FNZN01000003">
    <property type="protein sequence ID" value="SEL15234.1"/>
    <property type="molecule type" value="Genomic_DNA"/>
</dbReference>
<keyword evidence="3" id="KW-1185">Reference proteome</keyword>
<keyword evidence="1" id="KW-0732">Signal</keyword>
<evidence type="ECO:0000313" key="3">
    <source>
        <dbReference type="Proteomes" id="UP000198990"/>
    </source>
</evidence>
<dbReference type="AlphaFoldDB" id="A0A1H7MVJ2"/>
<accession>A0A1H7MVJ2</accession>